<keyword evidence="1" id="KW-1133">Transmembrane helix</keyword>
<dbReference type="Proteomes" id="UP000176578">
    <property type="component" value="Unassembled WGS sequence"/>
</dbReference>
<organism evidence="2 3">
    <name type="scientific">Candidatus Daviesbacteria bacterium RIFCSPLOWO2_02_FULL_41_8</name>
    <dbReference type="NCBI Taxonomy" id="1797798"/>
    <lineage>
        <taxon>Bacteria</taxon>
        <taxon>Candidatus Daviesiibacteriota</taxon>
    </lineage>
</organism>
<sequence length="504" mass="55812">MFREIVRDVPKVWGAYQSAKGGHSLFLMQGPNDCNRLGTCAYCEVPAKDDRQNWSSFPAATGIVDWAKRQGFGTFNYKGGESLADCPPKRAIISKEVVPCSGNSNRRIKVAEVRATEARFRTEQEGMSFFDYTKGLVKHASEKHMVTCITSNGDFLRRPQFNQTEDESGVLMPDNLIKLRKLKRAGLDILALSLHSYNIAGLTTIVGLARAVAREGIIPVVSVVCTAERAETIPLYAKICAANGILFSTAPVQRIGGMFSAGPEKTESPTSEQMQRVSDSLLPLKRKGFIFNTEAYLQNLAELISRPWKCDPDQNYLVHAWALGENGQLGVCQERATQLDSSTDLKSEEWKKVRKAIVSGCSGCAYACNLESGSIVLKKEFSTLRNMALIKTGRAGLVRRLGQRAVAGTEGLISIPACDLEIAQDKFYNYQKIYKRVMRAGAEVAIIRAGYLLMGLFYVPIKLDQRKRSYEALSQSEESIKEEEASDILDQGRVCGKNCMSDFF</sequence>
<name>A0A1F5NHZ9_9BACT</name>
<evidence type="ECO:0000313" key="3">
    <source>
        <dbReference type="Proteomes" id="UP000176578"/>
    </source>
</evidence>
<comment type="caution">
    <text evidence="2">The sequence shown here is derived from an EMBL/GenBank/DDBJ whole genome shotgun (WGS) entry which is preliminary data.</text>
</comment>
<keyword evidence="1" id="KW-0812">Transmembrane</keyword>
<dbReference type="AlphaFoldDB" id="A0A1F5NHZ9"/>
<evidence type="ECO:0000256" key="1">
    <source>
        <dbReference type="SAM" id="Phobius"/>
    </source>
</evidence>
<dbReference type="EMBL" id="MFDZ01000058">
    <property type="protein sequence ID" value="OGE77255.1"/>
    <property type="molecule type" value="Genomic_DNA"/>
</dbReference>
<proteinExistence type="predicted"/>
<feature type="transmembrane region" description="Helical" evidence="1">
    <location>
        <begin position="440"/>
        <end position="459"/>
    </location>
</feature>
<evidence type="ECO:0008006" key="4">
    <source>
        <dbReference type="Google" id="ProtNLM"/>
    </source>
</evidence>
<accession>A0A1F5NHZ9</accession>
<gene>
    <name evidence="2" type="ORF">A3J19_00690</name>
</gene>
<protein>
    <recommendedName>
        <fullName evidence="4">Radical SAM core domain-containing protein</fullName>
    </recommendedName>
</protein>
<reference evidence="2 3" key="1">
    <citation type="journal article" date="2016" name="Nat. Commun.">
        <title>Thousands of microbial genomes shed light on interconnected biogeochemical processes in an aquifer system.</title>
        <authorList>
            <person name="Anantharaman K."/>
            <person name="Brown C.T."/>
            <person name="Hug L.A."/>
            <person name="Sharon I."/>
            <person name="Castelle C.J."/>
            <person name="Probst A.J."/>
            <person name="Thomas B.C."/>
            <person name="Singh A."/>
            <person name="Wilkins M.J."/>
            <person name="Karaoz U."/>
            <person name="Brodie E.L."/>
            <person name="Williams K.H."/>
            <person name="Hubbard S.S."/>
            <person name="Banfield J.F."/>
        </authorList>
    </citation>
    <scope>NUCLEOTIDE SEQUENCE [LARGE SCALE GENOMIC DNA]</scope>
</reference>
<evidence type="ECO:0000313" key="2">
    <source>
        <dbReference type="EMBL" id="OGE77255.1"/>
    </source>
</evidence>
<keyword evidence="1" id="KW-0472">Membrane</keyword>